<keyword evidence="8" id="KW-0406">Ion transport</keyword>
<dbReference type="Pfam" id="PF12796">
    <property type="entry name" value="Ank_2"/>
    <property type="match status" value="2"/>
</dbReference>
<dbReference type="PANTHER" id="PTHR46082">
    <property type="entry name" value="ATP/GTP-BINDING PROTEIN-RELATED"/>
    <property type="match status" value="1"/>
</dbReference>
<evidence type="ECO:0000256" key="6">
    <source>
        <dbReference type="ARBA" id="ARBA00022781"/>
    </source>
</evidence>
<dbReference type="InterPro" id="IPR011555">
    <property type="entry name" value="ATPase_proteolipid_su_C_euk"/>
</dbReference>
<evidence type="ECO:0000256" key="14">
    <source>
        <dbReference type="ARBA" id="ARBA00075098"/>
    </source>
</evidence>
<dbReference type="GO" id="GO:0046961">
    <property type="term" value="F:proton-transporting ATPase activity, rotational mechanism"/>
    <property type="evidence" value="ECO:0007669"/>
    <property type="project" value="InterPro"/>
</dbReference>
<dbReference type="GO" id="GO:0003824">
    <property type="term" value="F:catalytic activity"/>
    <property type="evidence" value="ECO:0007669"/>
    <property type="project" value="InterPro"/>
</dbReference>
<dbReference type="SMR" id="A0A2G7G2F7"/>
<comment type="subcellular location">
    <subcellularLocation>
        <location evidence="1">Vacuole membrane</location>
        <topology evidence="1">Multi-pass membrane protein</topology>
    </subcellularLocation>
</comment>
<dbReference type="InterPro" id="IPR036770">
    <property type="entry name" value="Ankyrin_rpt-contain_sf"/>
</dbReference>
<dbReference type="InterPro" id="IPR000245">
    <property type="entry name" value="ATPase_proteolipid_csu"/>
</dbReference>
<dbReference type="InterPro" id="IPR053137">
    <property type="entry name" value="NLR-like"/>
</dbReference>
<keyword evidence="9 15" id="KW-0472">Membrane</keyword>
<dbReference type="InterPro" id="IPR056884">
    <property type="entry name" value="NPHP3-like_N"/>
</dbReference>
<keyword evidence="19" id="KW-1185">Reference proteome</keyword>
<evidence type="ECO:0000256" key="2">
    <source>
        <dbReference type="ARBA" id="ARBA00007296"/>
    </source>
</evidence>
<dbReference type="PRINTS" id="PR00122">
    <property type="entry name" value="VACATPASE"/>
</dbReference>
<dbReference type="SUPFAM" id="SSF53167">
    <property type="entry name" value="Purine and uridine phosphorylases"/>
    <property type="match status" value="1"/>
</dbReference>
<name>A0A2G7G2F7_9EURO</name>
<dbReference type="Gene3D" id="1.25.40.20">
    <property type="entry name" value="Ankyrin repeat-containing domain"/>
    <property type="match status" value="1"/>
</dbReference>
<dbReference type="SMART" id="SM00248">
    <property type="entry name" value="ANK"/>
    <property type="match status" value="3"/>
</dbReference>
<dbReference type="NCBIfam" id="TIGR01100">
    <property type="entry name" value="V_ATP_synt_C"/>
    <property type="match status" value="1"/>
</dbReference>
<feature type="domain" description="Nephrocystin 3-like N-terminal" evidence="17">
    <location>
        <begin position="379"/>
        <end position="487"/>
    </location>
</feature>
<proteinExistence type="inferred from homology"/>
<comment type="subunit">
    <text evidence="11">V-ATPase is a heteromultimeric enzyme composed of a peripheral catalytic V1 complex (components A to H) attached to an integral membrane V0 proton pore complex (components: a, c, c', c'', d, e, f and VOA1). The decameric c-ring forms the proton-conducting pore, and is composed of eight proteolipid subunits c, one subunit c' and one subunit c''.</text>
</comment>
<keyword evidence="4 15" id="KW-0812">Transmembrane</keyword>
<dbReference type="PANTHER" id="PTHR46082:SF11">
    <property type="entry name" value="AAA+ ATPASE DOMAIN-CONTAINING PROTEIN-RELATED"/>
    <property type="match status" value="1"/>
</dbReference>
<evidence type="ECO:0000256" key="7">
    <source>
        <dbReference type="ARBA" id="ARBA00022989"/>
    </source>
</evidence>
<keyword evidence="3" id="KW-0813">Transport</keyword>
<dbReference type="Proteomes" id="UP000231358">
    <property type="component" value="Unassembled WGS sequence"/>
</dbReference>
<evidence type="ECO:0000256" key="3">
    <source>
        <dbReference type="ARBA" id="ARBA00022448"/>
    </source>
</evidence>
<accession>A0A2G7G2F7</accession>
<evidence type="ECO:0000313" key="19">
    <source>
        <dbReference type="Proteomes" id="UP000231358"/>
    </source>
</evidence>
<feature type="transmembrane region" description="Helical" evidence="15">
    <location>
        <begin position="130"/>
        <end position="154"/>
    </location>
</feature>
<keyword evidence="7 15" id="KW-1133">Transmembrane helix</keyword>
<dbReference type="InterPro" id="IPR035994">
    <property type="entry name" value="Nucleoside_phosphorylase_sf"/>
</dbReference>
<feature type="domain" description="V-ATPase proteolipid subunit C-like" evidence="16">
    <location>
        <begin position="20"/>
        <end position="78"/>
    </location>
</feature>
<comment type="caution">
    <text evidence="18">The sequence shown here is derived from an EMBL/GenBank/DDBJ whole genome shotgun (WGS) entry which is preliminary data.</text>
</comment>
<dbReference type="CDD" id="cd18175">
    <property type="entry name" value="ATP-synt_Vo_c_ATP6C_rpt1"/>
    <property type="match status" value="1"/>
</dbReference>
<dbReference type="EMBL" id="NEXV01000198">
    <property type="protein sequence ID" value="PIG87040.1"/>
    <property type="molecule type" value="Genomic_DNA"/>
</dbReference>
<evidence type="ECO:0000313" key="18">
    <source>
        <dbReference type="EMBL" id="PIG87040.1"/>
    </source>
</evidence>
<evidence type="ECO:0000256" key="1">
    <source>
        <dbReference type="ARBA" id="ARBA00004128"/>
    </source>
</evidence>
<comment type="similarity">
    <text evidence="2">Belongs to the V-ATPase proteolipid subunit family.</text>
</comment>
<dbReference type="Pfam" id="PF00137">
    <property type="entry name" value="ATP-synt_C"/>
    <property type="match status" value="2"/>
</dbReference>
<feature type="transmembrane region" description="Helical" evidence="15">
    <location>
        <begin position="58"/>
        <end position="79"/>
    </location>
</feature>
<dbReference type="FunFam" id="1.20.120.610:FF:000001">
    <property type="entry name" value="V-type proton ATPase proteolipid subunit"/>
    <property type="match status" value="1"/>
</dbReference>
<evidence type="ECO:0000256" key="13">
    <source>
        <dbReference type="ARBA" id="ARBA00071118"/>
    </source>
</evidence>
<dbReference type="Gene3D" id="3.40.50.1580">
    <property type="entry name" value="Nucleoside phosphorylase domain"/>
    <property type="match status" value="1"/>
</dbReference>
<evidence type="ECO:0000259" key="16">
    <source>
        <dbReference type="Pfam" id="PF00137"/>
    </source>
</evidence>
<dbReference type="InterPro" id="IPR002110">
    <property type="entry name" value="Ankyrin_rpt"/>
</dbReference>
<dbReference type="GO" id="GO:0005774">
    <property type="term" value="C:vacuolar membrane"/>
    <property type="evidence" value="ECO:0007669"/>
    <property type="project" value="UniProtKB-SubCell"/>
</dbReference>
<dbReference type="Pfam" id="PF24883">
    <property type="entry name" value="NPHP3_N"/>
    <property type="match status" value="1"/>
</dbReference>
<dbReference type="Gene3D" id="3.40.50.300">
    <property type="entry name" value="P-loop containing nucleotide triphosphate hydrolases"/>
    <property type="match status" value="1"/>
</dbReference>
<reference evidence="18 19" key="1">
    <citation type="submission" date="2017-05" db="EMBL/GenBank/DDBJ databases">
        <title>Genome sequence for an aflatoxigenic pathogen of Argentinian peanut, Aspergillus arachidicola.</title>
        <authorList>
            <person name="Moore G."/>
            <person name="Beltz S.B."/>
            <person name="Mack B.M."/>
        </authorList>
    </citation>
    <scope>NUCLEOTIDE SEQUENCE [LARGE SCALE GENOMIC DNA]</scope>
    <source>
        <strain evidence="18 19">CBS 117610</strain>
    </source>
</reference>
<feature type="transmembrane region" description="Helical" evidence="15">
    <location>
        <begin position="99"/>
        <end position="118"/>
    </location>
</feature>
<gene>
    <name evidence="18" type="ORF">AARAC_004292</name>
</gene>
<dbReference type="SUPFAM" id="SSF81333">
    <property type="entry name" value="F1F0 ATP synthase subunit C"/>
    <property type="match status" value="1"/>
</dbReference>
<dbReference type="AlphaFoldDB" id="A0A2G7G2F7"/>
<evidence type="ECO:0000256" key="11">
    <source>
        <dbReference type="ARBA" id="ARBA00046480"/>
    </source>
</evidence>
<dbReference type="InterPro" id="IPR027417">
    <property type="entry name" value="P-loop_NTPase"/>
</dbReference>
<feature type="domain" description="V-ATPase proteolipid subunit C-like" evidence="16">
    <location>
        <begin position="95"/>
        <end position="154"/>
    </location>
</feature>
<keyword evidence="6" id="KW-0375">Hydrogen ion transport</keyword>
<evidence type="ECO:0000256" key="5">
    <source>
        <dbReference type="ARBA" id="ARBA00022737"/>
    </source>
</evidence>
<evidence type="ECO:0000256" key="4">
    <source>
        <dbReference type="ARBA" id="ARBA00022692"/>
    </source>
</evidence>
<dbReference type="STRING" id="656916.A0A2G7G2F7"/>
<evidence type="ECO:0000256" key="8">
    <source>
        <dbReference type="ARBA" id="ARBA00023065"/>
    </source>
</evidence>
<dbReference type="SUPFAM" id="SSF48403">
    <property type="entry name" value="Ankyrin repeat"/>
    <property type="match status" value="1"/>
</dbReference>
<protein>
    <recommendedName>
        <fullName evidence="13">V-type proton ATPase subunit C</fullName>
    </recommendedName>
    <alternativeName>
        <fullName evidence="12">V-type proton ATPase subunit c</fullName>
    </alternativeName>
    <alternativeName>
        <fullName evidence="14">Vacuolar proton pump c subunit</fullName>
    </alternativeName>
</protein>
<organism evidence="18 19">
    <name type="scientific">Aspergillus arachidicola</name>
    <dbReference type="NCBI Taxonomy" id="656916"/>
    <lineage>
        <taxon>Eukaryota</taxon>
        <taxon>Fungi</taxon>
        <taxon>Dikarya</taxon>
        <taxon>Ascomycota</taxon>
        <taxon>Pezizomycotina</taxon>
        <taxon>Eurotiomycetes</taxon>
        <taxon>Eurotiomycetidae</taxon>
        <taxon>Eurotiales</taxon>
        <taxon>Aspergillaceae</taxon>
        <taxon>Aspergillus</taxon>
        <taxon>Aspergillus subgen. Circumdati</taxon>
    </lineage>
</organism>
<evidence type="ECO:0000256" key="10">
    <source>
        <dbReference type="ARBA" id="ARBA00045519"/>
    </source>
</evidence>
<dbReference type="CDD" id="cd18176">
    <property type="entry name" value="ATP-synt_Vo_c_ATP6C_rpt2"/>
    <property type="match status" value="1"/>
</dbReference>
<evidence type="ECO:0000256" key="9">
    <source>
        <dbReference type="ARBA" id="ARBA00023136"/>
    </source>
</evidence>
<evidence type="ECO:0000259" key="17">
    <source>
        <dbReference type="Pfam" id="PF24883"/>
    </source>
</evidence>
<evidence type="ECO:0000256" key="15">
    <source>
        <dbReference type="SAM" id="Phobius"/>
    </source>
</evidence>
<dbReference type="GO" id="GO:0033179">
    <property type="term" value="C:proton-transporting V-type ATPase, V0 domain"/>
    <property type="evidence" value="ECO:0007669"/>
    <property type="project" value="InterPro"/>
</dbReference>
<sequence>MVSEFCTRSPVYAPFFGAVGCASAIVFTSFGAAYGTAKAGVGICSMGVLRPDLIVKNIVPVVMAGILGIYGLVVSVLIANNLAQKVTIYTSLVQMGAGLAVGLAGLAAGFAIGIVGDAGVRGTAQQPRLYVGMILILIFAEVLGLYGLIVALLMNSRAGIVEHTCQEEDQLFHPEYDHMAPRRSCESCDHTQLVNRPTRSSTEPRIHYGLIASCNQLMKGAKPRDRLARQLGIICFEMEAAGLMDHFTCLVIRGISHYAEFHKNDQWHGYATATAAAYAKELLSVVPPVEVVETDPADDSEPKPDIMALQYSHQHGIPGPEPMVKRNNSTDVSPGRNHVYLWRYKVENGHMILGNVSAQGDIYIETQTKPLNYLAFIYTGKTMQVSIIVDHLRREFNANNKLVVACVYCNSKDQARQTVDSTLASLLLQRVVARGGPVDDEVKELPQNDGQKHTLPDVDEVRKVLYHEIRRYSKVFLIGDALDELGTKLLRLSDQEKFHIVNTVVKGSDGIFLLVKLHMDTLRLTRRKDELVTWMNDLPDNLDKAFEDTVEKIRRKPKRQLEVARQILYWLTLAPNSEDSLKEQLAGAPLVVYAAEQWGSHARQELDWKTEKDASPIKEQAQELLDTSNKLQCAIKVMSLSQYSLQRRKNVTKLHIVAYFGIDQLLKRLLLGKLAINAKEHYGTMALHWAVRNEHKAMVKSMVNNKSTDINAKDSYGRTALDWAARSANKDIISLLWQNKGRLRKRLRSRSTTIQDKHGATPLHYAASNAMERSWECSWKKEANINKKERGARTALSRAIENGSQEIVKMLLDK</sequence>
<dbReference type="Gene3D" id="1.20.120.610">
    <property type="entry name" value="lithium bound rotor ring of v- atpase"/>
    <property type="match status" value="1"/>
</dbReference>
<feature type="transmembrane region" description="Helical" evidence="15">
    <location>
        <begin position="12"/>
        <end position="37"/>
    </location>
</feature>
<dbReference type="InterPro" id="IPR035921">
    <property type="entry name" value="F/V-ATP_Csub_sf"/>
</dbReference>
<comment type="function">
    <text evidence="10">Proton-conducting pore forming subunit of the V0 complex of vacuolar(H+)-ATPase (V-ATPase), a multisubunit enzyme composed of a peripheral complex (V1) that hydrolyzes ATP and a membrane integral complex (V0) that translocates protons. V-ATPase is responsible for acidifying and maintaining the pH of intracellular compartments.</text>
</comment>
<dbReference type="InterPro" id="IPR002379">
    <property type="entry name" value="ATPase_proteolipid_c-like_dom"/>
</dbReference>
<keyword evidence="5" id="KW-0677">Repeat</keyword>
<dbReference type="GO" id="GO:0009116">
    <property type="term" value="P:nucleoside metabolic process"/>
    <property type="evidence" value="ECO:0007669"/>
    <property type="project" value="InterPro"/>
</dbReference>
<evidence type="ECO:0000256" key="12">
    <source>
        <dbReference type="ARBA" id="ARBA00071096"/>
    </source>
</evidence>